<evidence type="ECO:0000313" key="7">
    <source>
        <dbReference type="EMBL" id="MDR6268013.1"/>
    </source>
</evidence>
<sequence length="170" mass="18779">MHTDIAKTPGPVKSLLVLLAYLLLSSIAAAIGVLANFTNIDGWYATADKAPWSPPNWLFGPVWTFLYIAMAIAAWLVWRKLRGFRPLLGLYGAQLLLNAVWSPLFFALYPALGAPALWLAAVVIVALAVSLVFLIREFWAINRWAAVLLIPYLIWVTFASSLNVFAALHN</sequence>
<accession>A0ABU1J6G7</accession>
<evidence type="ECO:0000256" key="2">
    <source>
        <dbReference type="ARBA" id="ARBA00007524"/>
    </source>
</evidence>
<dbReference type="Pfam" id="PF03073">
    <property type="entry name" value="TspO_MBR"/>
    <property type="match status" value="1"/>
</dbReference>
<evidence type="ECO:0000313" key="8">
    <source>
        <dbReference type="Proteomes" id="UP001185069"/>
    </source>
</evidence>
<gene>
    <name evidence="7" type="ORF">JOE69_000251</name>
</gene>
<dbReference type="InterPro" id="IPR038330">
    <property type="entry name" value="TspO/MBR-related_sf"/>
</dbReference>
<keyword evidence="4 6" id="KW-1133">Transmembrane helix</keyword>
<keyword evidence="5 6" id="KW-0472">Membrane</keyword>
<dbReference type="PANTHER" id="PTHR10057:SF0">
    <property type="entry name" value="TRANSLOCATOR PROTEIN"/>
    <property type="match status" value="1"/>
</dbReference>
<dbReference type="EMBL" id="JAVDQF010000001">
    <property type="protein sequence ID" value="MDR6268013.1"/>
    <property type="molecule type" value="Genomic_DNA"/>
</dbReference>
<evidence type="ECO:0000256" key="5">
    <source>
        <dbReference type="ARBA" id="ARBA00023136"/>
    </source>
</evidence>
<dbReference type="CDD" id="cd15904">
    <property type="entry name" value="TSPO_MBR"/>
    <property type="match status" value="1"/>
</dbReference>
<feature type="transmembrane region" description="Helical" evidence="6">
    <location>
        <begin position="90"/>
        <end position="109"/>
    </location>
</feature>
<protein>
    <submittedName>
        <fullName evidence="7">Tryptophan-rich sensory protein</fullName>
    </submittedName>
</protein>
<keyword evidence="8" id="KW-1185">Reference proteome</keyword>
<dbReference type="Proteomes" id="UP001185069">
    <property type="component" value="Unassembled WGS sequence"/>
</dbReference>
<feature type="transmembrane region" description="Helical" evidence="6">
    <location>
        <begin position="57"/>
        <end position="78"/>
    </location>
</feature>
<feature type="transmembrane region" description="Helical" evidence="6">
    <location>
        <begin position="15"/>
        <end position="37"/>
    </location>
</feature>
<evidence type="ECO:0000256" key="6">
    <source>
        <dbReference type="SAM" id="Phobius"/>
    </source>
</evidence>
<dbReference type="Gene3D" id="1.20.1260.100">
    <property type="entry name" value="TspO/MBR protein"/>
    <property type="match status" value="1"/>
</dbReference>
<proteinExistence type="inferred from homology"/>
<organism evidence="7 8">
    <name type="scientific">Arthrobacter russicus</name>
    <dbReference type="NCBI Taxonomy" id="172040"/>
    <lineage>
        <taxon>Bacteria</taxon>
        <taxon>Bacillati</taxon>
        <taxon>Actinomycetota</taxon>
        <taxon>Actinomycetes</taxon>
        <taxon>Micrococcales</taxon>
        <taxon>Micrococcaceae</taxon>
        <taxon>Arthrobacter</taxon>
    </lineage>
</organism>
<name>A0ABU1J6G7_9MICC</name>
<dbReference type="PIRSF" id="PIRSF005859">
    <property type="entry name" value="PBR"/>
    <property type="match status" value="1"/>
</dbReference>
<feature type="transmembrane region" description="Helical" evidence="6">
    <location>
        <begin position="115"/>
        <end position="135"/>
    </location>
</feature>
<comment type="subcellular location">
    <subcellularLocation>
        <location evidence="1">Membrane</location>
        <topology evidence="1">Multi-pass membrane protein</topology>
    </subcellularLocation>
</comment>
<comment type="caution">
    <text evidence="7">The sequence shown here is derived from an EMBL/GenBank/DDBJ whole genome shotgun (WGS) entry which is preliminary data.</text>
</comment>
<evidence type="ECO:0000256" key="1">
    <source>
        <dbReference type="ARBA" id="ARBA00004141"/>
    </source>
</evidence>
<evidence type="ECO:0000256" key="4">
    <source>
        <dbReference type="ARBA" id="ARBA00022989"/>
    </source>
</evidence>
<reference evidence="7 8" key="1">
    <citation type="submission" date="2023-07" db="EMBL/GenBank/DDBJ databases">
        <title>Sequencing the genomes of 1000 actinobacteria strains.</title>
        <authorList>
            <person name="Klenk H.-P."/>
        </authorList>
    </citation>
    <scope>NUCLEOTIDE SEQUENCE [LARGE SCALE GENOMIC DNA]</scope>
    <source>
        <strain evidence="7 8">DSM 14555</strain>
    </source>
</reference>
<dbReference type="PANTHER" id="PTHR10057">
    <property type="entry name" value="PERIPHERAL-TYPE BENZODIAZEPINE RECEPTOR"/>
    <property type="match status" value="1"/>
</dbReference>
<dbReference type="RefSeq" id="WP_309795395.1">
    <property type="nucleotide sequence ID" value="NZ_BAAAHY010000006.1"/>
</dbReference>
<comment type="similarity">
    <text evidence="2">Belongs to the TspO/BZRP family.</text>
</comment>
<dbReference type="InterPro" id="IPR004307">
    <property type="entry name" value="TspO_MBR"/>
</dbReference>
<keyword evidence="3 6" id="KW-0812">Transmembrane</keyword>
<feature type="transmembrane region" description="Helical" evidence="6">
    <location>
        <begin position="147"/>
        <end position="168"/>
    </location>
</feature>
<evidence type="ECO:0000256" key="3">
    <source>
        <dbReference type="ARBA" id="ARBA00022692"/>
    </source>
</evidence>